<dbReference type="InterPro" id="IPR023631">
    <property type="entry name" value="Amidase_dom"/>
</dbReference>
<feature type="binding site" evidence="4">
    <location>
        <position position="187"/>
    </location>
    <ligand>
        <name>substrate</name>
    </ligand>
</feature>
<evidence type="ECO:0000259" key="5">
    <source>
        <dbReference type="Pfam" id="PF01425"/>
    </source>
</evidence>
<dbReference type="PANTHER" id="PTHR46072">
    <property type="entry name" value="AMIDASE-RELATED-RELATED"/>
    <property type="match status" value="1"/>
</dbReference>
<organism evidence="6 7">
    <name type="scientific">Lipomyces starkeyi NRRL Y-11557</name>
    <dbReference type="NCBI Taxonomy" id="675824"/>
    <lineage>
        <taxon>Eukaryota</taxon>
        <taxon>Fungi</taxon>
        <taxon>Dikarya</taxon>
        <taxon>Ascomycota</taxon>
        <taxon>Saccharomycotina</taxon>
        <taxon>Lipomycetes</taxon>
        <taxon>Lipomycetales</taxon>
        <taxon>Lipomycetaceae</taxon>
        <taxon>Lipomyces</taxon>
    </lineage>
</organism>
<evidence type="ECO:0000256" key="3">
    <source>
        <dbReference type="PIRSR" id="PIRSR001221-1"/>
    </source>
</evidence>
<proteinExistence type="inferred from homology"/>
<gene>
    <name evidence="6" type="ORF">LIPSTDRAFT_261127</name>
</gene>
<feature type="active site" description="Charge relay system" evidence="3">
    <location>
        <position position="213"/>
    </location>
</feature>
<feature type="domain" description="Amidase" evidence="5">
    <location>
        <begin position="82"/>
        <end position="540"/>
    </location>
</feature>
<dbReference type="Pfam" id="PF01425">
    <property type="entry name" value="Amidase"/>
    <property type="match status" value="1"/>
</dbReference>
<sequence length="555" mass="61720">MKPVTFPVTRRPWQELRDAKLAERESKIPDEWRVEFDPEPTNLMSLAQNCGLLTPRELQITDNYDATSLLTEIAKGTYTSLEVTIAFCKRSAIAQQALNCLTEIFYDEAIERAKWLDKEFQKTGRTVGPLHGLPICLKDSVNVAGYDSVVGIAAYAFQPEKENSVIVDLMLKLGAVLYVKTNVPQSMMVPDTDNNVFGTTRNPIHKEITASGSSGGLAALIKFRGSLLGIGTDVGGSIRVPAYSHGIYSTKPSSGRLPYHNMKGYLEPGAETVGVLCVNAPMAVSYRDCEMLMRVIAETEPWLYDPSCQYLPWIQPKPLSRTLSLGVIRFDGEVQTLPPVTRALNEVCDKLKAAGHEIIELELYKFQDISDNAVDFFTVDGGEFLKSQLDITGEPWSTAVANGGMYPCEKKGISDFHAYSSVRAELQRAWLKYWEQTAQKTKLGLPVDALILPIQSFPARPDGFLIRSHFSRTWNLLDYPGIIFPVTTVDMAKDDIDMPPPLNDMDAKAQSTWAKGVRERLQGFPIGLQLVGQRQMEPKLFQTMDKIANVLGNVQ</sequence>
<dbReference type="PANTHER" id="PTHR46072:SF11">
    <property type="entry name" value="AMIDASE-RELATED"/>
    <property type="match status" value="1"/>
</dbReference>
<protein>
    <recommendedName>
        <fullName evidence="5">Amidase domain-containing protein</fullName>
    </recommendedName>
</protein>
<dbReference type="GO" id="GO:0016787">
    <property type="term" value="F:hydrolase activity"/>
    <property type="evidence" value="ECO:0007669"/>
    <property type="project" value="UniProtKB-KW"/>
</dbReference>
<dbReference type="EMBL" id="KV454293">
    <property type="protein sequence ID" value="ODQ73447.1"/>
    <property type="molecule type" value="Genomic_DNA"/>
</dbReference>
<dbReference type="InterPro" id="IPR036928">
    <property type="entry name" value="AS_sf"/>
</dbReference>
<dbReference type="Proteomes" id="UP000094385">
    <property type="component" value="Unassembled WGS sequence"/>
</dbReference>
<comment type="similarity">
    <text evidence="1">Belongs to the amidase family.</text>
</comment>
<dbReference type="OrthoDB" id="6428749at2759"/>
<keyword evidence="2" id="KW-0378">Hydrolase</keyword>
<evidence type="ECO:0000256" key="1">
    <source>
        <dbReference type="ARBA" id="ARBA00009199"/>
    </source>
</evidence>
<dbReference type="SUPFAM" id="SSF75304">
    <property type="entry name" value="Amidase signature (AS) enzymes"/>
    <property type="match status" value="1"/>
</dbReference>
<dbReference type="AlphaFoldDB" id="A0A1E3Q8X2"/>
<dbReference type="STRING" id="675824.A0A1E3Q8X2"/>
<evidence type="ECO:0000256" key="2">
    <source>
        <dbReference type="ARBA" id="ARBA00022801"/>
    </source>
</evidence>
<dbReference type="Gene3D" id="3.90.1300.10">
    <property type="entry name" value="Amidase signature (AS) domain"/>
    <property type="match status" value="1"/>
</dbReference>
<dbReference type="PIRSF" id="PIRSF001221">
    <property type="entry name" value="Amidase_fungi"/>
    <property type="match status" value="1"/>
</dbReference>
<feature type="binding site" evidence="4">
    <location>
        <position position="213"/>
    </location>
    <ligand>
        <name>substrate</name>
    </ligand>
</feature>
<name>A0A1E3Q8X2_LIPST</name>
<reference evidence="6 7" key="1">
    <citation type="journal article" date="2016" name="Proc. Natl. Acad. Sci. U.S.A.">
        <title>Comparative genomics of biotechnologically important yeasts.</title>
        <authorList>
            <person name="Riley R."/>
            <person name="Haridas S."/>
            <person name="Wolfe K.H."/>
            <person name="Lopes M.R."/>
            <person name="Hittinger C.T."/>
            <person name="Goeker M."/>
            <person name="Salamov A.A."/>
            <person name="Wisecaver J.H."/>
            <person name="Long T.M."/>
            <person name="Calvey C.H."/>
            <person name="Aerts A.L."/>
            <person name="Barry K.W."/>
            <person name="Choi C."/>
            <person name="Clum A."/>
            <person name="Coughlan A.Y."/>
            <person name="Deshpande S."/>
            <person name="Douglass A.P."/>
            <person name="Hanson S.J."/>
            <person name="Klenk H.-P."/>
            <person name="LaButti K.M."/>
            <person name="Lapidus A."/>
            <person name="Lindquist E.A."/>
            <person name="Lipzen A.M."/>
            <person name="Meier-Kolthoff J.P."/>
            <person name="Ohm R.A."/>
            <person name="Otillar R.P."/>
            <person name="Pangilinan J.L."/>
            <person name="Peng Y."/>
            <person name="Rokas A."/>
            <person name="Rosa C.A."/>
            <person name="Scheuner C."/>
            <person name="Sibirny A.A."/>
            <person name="Slot J.C."/>
            <person name="Stielow J.B."/>
            <person name="Sun H."/>
            <person name="Kurtzman C.P."/>
            <person name="Blackwell M."/>
            <person name="Grigoriev I.V."/>
            <person name="Jeffries T.W."/>
        </authorList>
    </citation>
    <scope>NUCLEOTIDE SEQUENCE [LARGE SCALE GENOMIC DNA]</scope>
    <source>
        <strain evidence="6 7">NRRL Y-11557</strain>
    </source>
</reference>
<accession>A0A1E3Q8X2</accession>
<feature type="active site" description="Charge relay system" evidence="3">
    <location>
        <position position="138"/>
    </location>
</feature>
<evidence type="ECO:0000313" key="7">
    <source>
        <dbReference type="Proteomes" id="UP000094385"/>
    </source>
</evidence>
<evidence type="ECO:0000256" key="4">
    <source>
        <dbReference type="PIRSR" id="PIRSR001221-2"/>
    </source>
</evidence>
<feature type="binding site" evidence="4">
    <location>
        <begin position="234"/>
        <end position="237"/>
    </location>
    <ligand>
        <name>substrate</name>
    </ligand>
</feature>
<evidence type="ECO:0000313" key="6">
    <source>
        <dbReference type="EMBL" id="ODQ73447.1"/>
    </source>
</evidence>
<keyword evidence="7" id="KW-1185">Reference proteome</keyword>
<feature type="active site" description="Acyl-ester intermediate" evidence="3">
    <location>
        <position position="237"/>
    </location>
</feature>